<dbReference type="FunFam" id="3.30.1490.20:FF:000018">
    <property type="entry name" value="Biotin carboxylase"/>
    <property type="match status" value="1"/>
</dbReference>
<keyword evidence="7 14" id="KW-0067">ATP-binding</keyword>
<dbReference type="FunFam" id="3.30.470.20:FF:000028">
    <property type="entry name" value="Methylcrotonoyl-CoA carboxylase subunit alpha, mitochondrial"/>
    <property type="match status" value="1"/>
</dbReference>
<dbReference type="Pfam" id="PF00289">
    <property type="entry name" value="Biotin_carb_N"/>
    <property type="match status" value="1"/>
</dbReference>
<dbReference type="GO" id="GO:0005524">
    <property type="term" value="F:ATP binding"/>
    <property type="evidence" value="ECO:0007669"/>
    <property type="project" value="UniProtKB-UniRule"/>
</dbReference>
<feature type="domain" description="Biotin carboxylation" evidence="17">
    <location>
        <begin position="1"/>
        <end position="451"/>
    </location>
</feature>
<evidence type="ECO:0000259" key="15">
    <source>
        <dbReference type="PROSITE" id="PS50968"/>
    </source>
</evidence>
<dbReference type="InterPro" id="IPR011053">
    <property type="entry name" value="Single_hybrid_motif"/>
</dbReference>
<dbReference type="SUPFAM" id="SSF51230">
    <property type="entry name" value="Single hybrid motif"/>
    <property type="match status" value="1"/>
</dbReference>
<dbReference type="EMBL" id="OMOJ01000001">
    <property type="protein sequence ID" value="SPF78330.1"/>
    <property type="molecule type" value="Genomic_DNA"/>
</dbReference>
<dbReference type="Gene3D" id="3.30.700.30">
    <property type="match status" value="1"/>
</dbReference>
<keyword evidence="12" id="KW-0092">Biotin</keyword>
<dbReference type="PANTHER" id="PTHR18866:SF33">
    <property type="entry name" value="METHYLCROTONOYL-COA CARBOXYLASE SUBUNIT ALPHA, MITOCHONDRIAL-RELATED"/>
    <property type="match status" value="1"/>
</dbReference>
<keyword evidence="10" id="KW-0443">Lipid metabolism</keyword>
<evidence type="ECO:0000256" key="8">
    <source>
        <dbReference type="ARBA" id="ARBA00022842"/>
    </source>
</evidence>
<sequence length="666" mass="72590">MFDKILIANRGEIACRVIKTARKMGIKTVAIYSDADKNALHVEMADEAVHIGPPPANQSYIVIDKVMDAIKQTGAQAVHPGYGFLSENPKFAEALEAAGVAFIGPPVKAIEAMGDKITSKKIAQEAGVNTVPGYMGLIEDADEAVKISNQIGYPVMIKASAGGGGKGMRIAWNDEEAREGFQSSKNEAANSFGDDRIFIEKFVTQPRHIEIQVLCDAHGNGIYLNERECSIQRRNQKVVEEAPSPFLDEATRKAMGEQSVALAKAVGYASAGTVEFIVDGDRNFYFLEMNTRLQVEHPVTELITGVDLVEQMVRVANGEPLSITQDDVKINGWAIENRLYAEDPYRNFLPSIGRLTRYRPPAEGPLGEGIVRNDTGVYEGGEISMYYDPMIAKLCTWAPTRGEAIETMRNALDTFEVEGIGHNLPFVAAVMDHPKFISGDMTTAFIAEEYPEGFDGVTLADAALRRIAAACAAMHRVAEIRRTRVSGRMDNHERRVGTEWNVAVQGESYDVTIDADHDGSNVTFADGATLRVAGDWTPGDQLATMMVDGAPLVLKVGKISGGFRIRSRGADLKVHVRTPRQAELARLMPEKLPPDTSKLLLCPMPGLVVKINVEVGDEVQEGQALCTIEAMKMENILRAEKKAIVSKINAAPGDSLAVDEVIIEFE</sequence>
<name>A0A2R8AQT5_9RHOB</name>
<dbReference type="FunFam" id="3.40.50.20:FF:000010">
    <property type="entry name" value="Propionyl-CoA carboxylase subunit alpha"/>
    <property type="match status" value="1"/>
</dbReference>
<dbReference type="InterPro" id="IPR000089">
    <property type="entry name" value="Biotin_lipoyl"/>
</dbReference>
<reference evidence="19" key="1">
    <citation type="submission" date="2018-03" db="EMBL/GenBank/DDBJ databases">
        <authorList>
            <person name="Rodrigo-Torres L."/>
            <person name="Arahal R. D."/>
            <person name="Lucena T."/>
        </authorList>
    </citation>
    <scope>NUCLEOTIDE SEQUENCE [LARGE SCALE GENOMIC DNA]</scope>
    <source>
        <strain evidence="19">CECT 8871</strain>
    </source>
</reference>
<dbReference type="Pfam" id="PF18140">
    <property type="entry name" value="PCC_BT"/>
    <property type="match status" value="1"/>
</dbReference>
<dbReference type="PROSITE" id="PS50968">
    <property type="entry name" value="BIOTINYL_LIPOYL"/>
    <property type="match status" value="1"/>
</dbReference>
<keyword evidence="8" id="KW-0460">Magnesium</keyword>
<dbReference type="InterPro" id="IPR050856">
    <property type="entry name" value="Biotin_carboxylase_complex"/>
</dbReference>
<dbReference type="PROSITE" id="PS00866">
    <property type="entry name" value="CPSASE_1"/>
    <property type="match status" value="1"/>
</dbReference>
<dbReference type="PROSITE" id="PS50975">
    <property type="entry name" value="ATP_GRASP"/>
    <property type="match status" value="1"/>
</dbReference>
<dbReference type="InterPro" id="IPR011761">
    <property type="entry name" value="ATP-grasp"/>
</dbReference>
<dbReference type="SUPFAM" id="SSF51246">
    <property type="entry name" value="Rudiment single hybrid motif"/>
    <property type="match status" value="1"/>
</dbReference>
<evidence type="ECO:0000256" key="6">
    <source>
        <dbReference type="ARBA" id="ARBA00022741"/>
    </source>
</evidence>
<dbReference type="InterPro" id="IPR001882">
    <property type="entry name" value="Biotin_BS"/>
</dbReference>
<comment type="cofactor">
    <cofactor evidence="1">
        <name>biotin</name>
        <dbReference type="ChEBI" id="CHEBI:57586"/>
    </cofactor>
</comment>
<evidence type="ECO:0000256" key="5">
    <source>
        <dbReference type="ARBA" id="ARBA00022723"/>
    </source>
</evidence>
<dbReference type="Pfam" id="PF02785">
    <property type="entry name" value="Biotin_carb_C"/>
    <property type="match status" value="1"/>
</dbReference>
<dbReference type="PROSITE" id="PS00867">
    <property type="entry name" value="CPSASE_2"/>
    <property type="match status" value="1"/>
</dbReference>
<dbReference type="Pfam" id="PF02786">
    <property type="entry name" value="CPSase_L_D2"/>
    <property type="match status" value="1"/>
</dbReference>
<dbReference type="SMART" id="SM00878">
    <property type="entry name" value="Biotin_carb_C"/>
    <property type="match status" value="1"/>
</dbReference>
<evidence type="ECO:0000256" key="14">
    <source>
        <dbReference type="PROSITE-ProRule" id="PRU00409"/>
    </source>
</evidence>
<evidence type="ECO:0000256" key="7">
    <source>
        <dbReference type="ARBA" id="ARBA00022840"/>
    </source>
</evidence>
<dbReference type="RefSeq" id="WP_108884979.1">
    <property type="nucleotide sequence ID" value="NZ_OMOJ01000001.1"/>
</dbReference>
<dbReference type="GO" id="GO:0016042">
    <property type="term" value="P:lipid catabolic process"/>
    <property type="evidence" value="ECO:0007669"/>
    <property type="project" value="UniProtKB-KW"/>
</dbReference>
<evidence type="ECO:0000313" key="19">
    <source>
        <dbReference type="Proteomes" id="UP000244904"/>
    </source>
</evidence>
<dbReference type="Pfam" id="PF00364">
    <property type="entry name" value="Biotin_lipoyl"/>
    <property type="match status" value="1"/>
</dbReference>
<organism evidence="18 19">
    <name type="scientific">Pseudoprimorskyibacter insulae</name>
    <dbReference type="NCBI Taxonomy" id="1695997"/>
    <lineage>
        <taxon>Bacteria</taxon>
        <taxon>Pseudomonadati</taxon>
        <taxon>Pseudomonadota</taxon>
        <taxon>Alphaproteobacteria</taxon>
        <taxon>Rhodobacterales</taxon>
        <taxon>Paracoccaceae</taxon>
        <taxon>Pseudoprimorskyibacter</taxon>
    </lineage>
</organism>
<dbReference type="PROSITE" id="PS00188">
    <property type="entry name" value="BIOTIN"/>
    <property type="match status" value="1"/>
</dbReference>
<feature type="domain" description="Lipoyl-binding" evidence="15">
    <location>
        <begin position="587"/>
        <end position="666"/>
    </location>
</feature>
<keyword evidence="11" id="KW-0464">Manganese</keyword>
<dbReference type="InterPro" id="IPR005482">
    <property type="entry name" value="Biotin_COase_C"/>
</dbReference>
<dbReference type="Gene3D" id="3.30.470.20">
    <property type="entry name" value="ATP-grasp fold, B domain"/>
    <property type="match status" value="1"/>
</dbReference>
<dbReference type="OrthoDB" id="9763189at2"/>
<evidence type="ECO:0000256" key="13">
    <source>
        <dbReference type="ARBA" id="ARBA00049495"/>
    </source>
</evidence>
<dbReference type="GO" id="GO:0004658">
    <property type="term" value="F:propionyl-CoA carboxylase activity"/>
    <property type="evidence" value="ECO:0007669"/>
    <property type="project" value="UniProtKB-EC"/>
</dbReference>
<evidence type="ECO:0000256" key="9">
    <source>
        <dbReference type="ARBA" id="ARBA00022963"/>
    </source>
</evidence>
<dbReference type="InterPro" id="IPR011764">
    <property type="entry name" value="Biotin_carboxylation_dom"/>
</dbReference>
<dbReference type="AlphaFoldDB" id="A0A2R8AQT5"/>
<evidence type="ECO:0000256" key="4">
    <source>
        <dbReference type="ARBA" id="ARBA00022598"/>
    </source>
</evidence>
<evidence type="ECO:0000256" key="2">
    <source>
        <dbReference type="ARBA" id="ARBA00005060"/>
    </source>
</evidence>
<feature type="domain" description="ATP-grasp" evidence="16">
    <location>
        <begin position="120"/>
        <end position="317"/>
    </location>
</feature>
<evidence type="ECO:0000256" key="1">
    <source>
        <dbReference type="ARBA" id="ARBA00001953"/>
    </source>
</evidence>
<dbReference type="EC" id="6.4.1.3" evidence="3"/>
<evidence type="ECO:0000256" key="12">
    <source>
        <dbReference type="ARBA" id="ARBA00023267"/>
    </source>
</evidence>
<dbReference type="InterPro" id="IPR016185">
    <property type="entry name" value="PreATP-grasp_dom_sf"/>
</dbReference>
<dbReference type="SUPFAM" id="SSF56059">
    <property type="entry name" value="Glutathione synthetase ATP-binding domain-like"/>
    <property type="match status" value="1"/>
</dbReference>
<dbReference type="PANTHER" id="PTHR18866">
    <property type="entry name" value="CARBOXYLASE:PYRUVATE/ACETYL-COA/PROPIONYL-COA CARBOXYLASE"/>
    <property type="match status" value="1"/>
</dbReference>
<keyword evidence="4" id="KW-0436">Ligase</keyword>
<evidence type="ECO:0000256" key="10">
    <source>
        <dbReference type="ARBA" id="ARBA00023098"/>
    </source>
</evidence>
<dbReference type="SUPFAM" id="SSF52440">
    <property type="entry name" value="PreATP-grasp domain"/>
    <property type="match status" value="1"/>
</dbReference>
<dbReference type="FunFam" id="2.40.50.100:FF:000003">
    <property type="entry name" value="Acetyl-CoA carboxylase biotin carboxyl carrier protein"/>
    <property type="match status" value="1"/>
</dbReference>
<dbReference type="UniPathway" id="UPA00945">
    <property type="reaction ID" value="UER00908"/>
</dbReference>
<dbReference type="Gene3D" id="2.40.50.100">
    <property type="match status" value="1"/>
</dbReference>
<accession>A0A2R8AQT5</accession>
<protein>
    <recommendedName>
        <fullName evidence="3">propionyl-CoA carboxylase</fullName>
        <ecNumber evidence="3">6.4.1.3</ecNumber>
    </recommendedName>
</protein>
<dbReference type="GO" id="GO:0046872">
    <property type="term" value="F:metal ion binding"/>
    <property type="evidence" value="ECO:0007669"/>
    <property type="project" value="UniProtKB-KW"/>
</dbReference>
<evidence type="ECO:0000256" key="11">
    <source>
        <dbReference type="ARBA" id="ARBA00023211"/>
    </source>
</evidence>
<keyword evidence="9" id="KW-0442">Lipid degradation</keyword>
<comment type="catalytic activity">
    <reaction evidence="13">
        <text>propanoyl-CoA + hydrogencarbonate + ATP = (S)-methylmalonyl-CoA + ADP + phosphate + H(+)</text>
        <dbReference type="Rhea" id="RHEA:23720"/>
        <dbReference type="ChEBI" id="CHEBI:15378"/>
        <dbReference type="ChEBI" id="CHEBI:17544"/>
        <dbReference type="ChEBI" id="CHEBI:30616"/>
        <dbReference type="ChEBI" id="CHEBI:43474"/>
        <dbReference type="ChEBI" id="CHEBI:57327"/>
        <dbReference type="ChEBI" id="CHEBI:57392"/>
        <dbReference type="ChEBI" id="CHEBI:456216"/>
        <dbReference type="EC" id="6.4.1.3"/>
    </reaction>
    <physiologicalReaction direction="left-to-right" evidence="13">
        <dbReference type="Rhea" id="RHEA:23721"/>
    </physiologicalReaction>
</comment>
<dbReference type="NCBIfam" id="NF006367">
    <property type="entry name" value="PRK08591.1"/>
    <property type="match status" value="1"/>
</dbReference>
<dbReference type="CDD" id="cd06850">
    <property type="entry name" value="biotinyl_domain"/>
    <property type="match status" value="1"/>
</dbReference>
<comment type="pathway">
    <text evidence="2">Metabolic intermediate metabolism; propanoyl-CoA degradation; succinyl-CoA from propanoyl-CoA: step 1/3.</text>
</comment>
<evidence type="ECO:0000256" key="3">
    <source>
        <dbReference type="ARBA" id="ARBA00013050"/>
    </source>
</evidence>
<keyword evidence="19" id="KW-1185">Reference proteome</keyword>
<proteinExistence type="predicted"/>
<keyword evidence="5" id="KW-0479">Metal-binding</keyword>
<dbReference type="InterPro" id="IPR041265">
    <property type="entry name" value="PCC_BT"/>
</dbReference>
<dbReference type="InterPro" id="IPR005479">
    <property type="entry name" value="CPAse_ATP-bd"/>
</dbReference>
<gene>
    <name evidence="18" type="primary">accA1_1</name>
    <name evidence="18" type="ORF">PRI8871_00926</name>
</gene>
<evidence type="ECO:0000259" key="17">
    <source>
        <dbReference type="PROSITE" id="PS50979"/>
    </source>
</evidence>
<dbReference type="PROSITE" id="PS50979">
    <property type="entry name" value="BC"/>
    <property type="match status" value="1"/>
</dbReference>
<dbReference type="InterPro" id="IPR005481">
    <property type="entry name" value="BC-like_N"/>
</dbReference>
<evidence type="ECO:0000313" key="18">
    <source>
        <dbReference type="EMBL" id="SPF78330.1"/>
    </source>
</evidence>
<dbReference type="InterPro" id="IPR011054">
    <property type="entry name" value="Rudment_hybrid_motif"/>
</dbReference>
<evidence type="ECO:0000259" key="16">
    <source>
        <dbReference type="PROSITE" id="PS50975"/>
    </source>
</evidence>
<keyword evidence="6 14" id="KW-0547">Nucleotide-binding</keyword>
<dbReference type="Proteomes" id="UP000244904">
    <property type="component" value="Unassembled WGS sequence"/>
</dbReference>